<proteinExistence type="predicted"/>
<reference evidence="2 3" key="1">
    <citation type="submission" date="2019-08" db="EMBL/GenBank/DDBJ databases">
        <title>Actinomadura sp. nov. CYP1-5 isolated from mountain soil.</title>
        <authorList>
            <person name="Songsumanus A."/>
            <person name="Kuncharoen N."/>
            <person name="Kudo T."/>
            <person name="Yuki M."/>
            <person name="Igarashi Y."/>
            <person name="Tanasupawat S."/>
        </authorList>
    </citation>
    <scope>NUCLEOTIDE SEQUENCE [LARGE SCALE GENOMIC DNA]</scope>
    <source>
        <strain evidence="2 3">GKU157</strain>
    </source>
</reference>
<evidence type="ECO:0000313" key="3">
    <source>
        <dbReference type="Proteomes" id="UP000322634"/>
    </source>
</evidence>
<dbReference type="InterPro" id="IPR047702">
    <property type="entry name" value="VgrG-rel"/>
</dbReference>
<dbReference type="RefSeq" id="WP_148350842.1">
    <property type="nucleotide sequence ID" value="NZ_JBHSBF010000036.1"/>
</dbReference>
<dbReference type="EMBL" id="VSFF01000006">
    <property type="protein sequence ID" value="TYC14452.1"/>
    <property type="molecule type" value="Genomic_DNA"/>
</dbReference>
<sequence>MSKGAYTNQLSVTVDGRPLTREQRRSLVQAWVDSSVNVPASFQLTFRDQYRRLLGELGVKIGSKVVLRALSVGRDGGRPLFTGEVTALEADFDDTGKFSVVRGHDPGHRLLRNRRVEGYQNMTASDIARKIASRNRLRIGRIDPTRTLYETITQPNVTDWEFLIRLAHENGVDAYFSDEGEFRFVEPKPASGAPGKAAKAASSPYVLEFGANLRRCRTGVTAADQVGTVRVRGWDVRRKREVIGRADATRNPELDIGLTGVDAVRPFGKAELVETGVPYDTHAQVKEAAKALAGDVSGAFAELELAADGDPKLRPGLPVAVNRIGRPFEGRYTVTTARHVFGIGDSYETWLTVSGRQHRSLFGLASGGAAPAAPRVPGVASAIVTDIQDPRNQGRVKLRFPWLSDDYVSDWARVVQYGGVRGGGLLMPDVNDEVLVAFDRGALDHPYVIGGLYNGVDRLPKYRRMPVVGTSGRVNWRSVASRTGNRIELVDAPGQQGVKVSSGDDRMTVEMRETGTRLTVHSDGSVEISGNRTVTVSGPVIRVSATTRLDLQAASIGLRAANLMVHGIVEVQGKVNVTGLLTQNHAPVMIIPAG</sequence>
<dbReference type="OrthoDB" id="1907165at2"/>
<dbReference type="Pfam" id="PF04717">
    <property type="entry name" value="Phage_base_V"/>
    <property type="match status" value="1"/>
</dbReference>
<dbReference type="Gene3D" id="3.55.50.10">
    <property type="entry name" value="Baseplate protein-like domains"/>
    <property type="match status" value="1"/>
</dbReference>
<dbReference type="Proteomes" id="UP000322634">
    <property type="component" value="Unassembled WGS sequence"/>
</dbReference>
<keyword evidence="3" id="KW-1185">Reference proteome</keyword>
<dbReference type="InterPro" id="IPR006531">
    <property type="entry name" value="Gp5/Vgr_OB"/>
</dbReference>
<organism evidence="2 3">
    <name type="scientific">Actinomadura syzygii</name>
    <dbReference type="NCBI Taxonomy" id="1427538"/>
    <lineage>
        <taxon>Bacteria</taxon>
        <taxon>Bacillati</taxon>
        <taxon>Actinomycetota</taxon>
        <taxon>Actinomycetes</taxon>
        <taxon>Streptosporangiales</taxon>
        <taxon>Thermomonosporaceae</taxon>
        <taxon>Actinomadura</taxon>
    </lineage>
</organism>
<comment type="caution">
    <text evidence="2">The sequence shown here is derived from an EMBL/GenBank/DDBJ whole genome shotgun (WGS) entry which is preliminary data.</text>
</comment>
<dbReference type="SUPFAM" id="SSF69255">
    <property type="entry name" value="gp5 N-terminal domain-like"/>
    <property type="match status" value="1"/>
</dbReference>
<dbReference type="Gene3D" id="2.40.50.230">
    <property type="entry name" value="Gp5 N-terminal domain"/>
    <property type="match status" value="1"/>
</dbReference>
<dbReference type="NCBIfam" id="NF033848">
    <property type="entry name" value="VgrG_rel"/>
    <property type="match status" value="1"/>
</dbReference>
<evidence type="ECO:0000259" key="1">
    <source>
        <dbReference type="Pfam" id="PF04717"/>
    </source>
</evidence>
<dbReference type="InterPro" id="IPR037026">
    <property type="entry name" value="Vgr_OB-fold_dom_sf"/>
</dbReference>
<accession>A0A5D0U9X2</accession>
<dbReference type="Pfam" id="PF05954">
    <property type="entry name" value="Phage_GPD"/>
    <property type="match status" value="1"/>
</dbReference>
<gene>
    <name evidence="2" type="ORF">FXF65_16500</name>
</gene>
<evidence type="ECO:0000313" key="2">
    <source>
        <dbReference type="EMBL" id="TYC14452.1"/>
    </source>
</evidence>
<dbReference type="AlphaFoldDB" id="A0A5D0U9X2"/>
<name>A0A5D0U9X2_9ACTN</name>
<dbReference type="SUPFAM" id="SSF69279">
    <property type="entry name" value="Phage tail proteins"/>
    <property type="match status" value="1"/>
</dbReference>
<protein>
    <submittedName>
        <fullName evidence="2">VgrG-related protein</fullName>
    </submittedName>
</protein>
<feature type="domain" description="Gp5/Type VI secretion system Vgr protein OB-fold" evidence="1">
    <location>
        <begin position="382"/>
        <end position="453"/>
    </location>
</feature>